<dbReference type="EMBL" id="JAODUO010000085">
    <property type="protein sequence ID" value="KAK2190229.1"/>
    <property type="molecule type" value="Genomic_DNA"/>
</dbReference>
<name>A0AAD9P8P1_RIDPI</name>
<gene>
    <name evidence="1" type="ORF">NP493_85g00000</name>
</gene>
<comment type="caution">
    <text evidence="1">The sequence shown here is derived from an EMBL/GenBank/DDBJ whole genome shotgun (WGS) entry which is preliminary data.</text>
</comment>
<evidence type="ECO:0000313" key="1">
    <source>
        <dbReference type="EMBL" id="KAK2190229.1"/>
    </source>
</evidence>
<proteinExistence type="predicted"/>
<dbReference type="AlphaFoldDB" id="A0AAD9P8P1"/>
<organism evidence="1 2">
    <name type="scientific">Ridgeia piscesae</name>
    <name type="common">Tubeworm</name>
    <dbReference type="NCBI Taxonomy" id="27915"/>
    <lineage>
        <taxon>Eukaryota</taxon>
        <taxon>Metazoa</taxon>
        <taxon>Spiralia</taxon>
        <taxon>Lophotrochozoa</taxon>
        <taxon>Annelida</taxon>
        <taxon>Polychaeta</taxon>
        <taxon>Sedentaria</taxon>
        <taxon>Canalipalpata</taxon>
        <taxon>Sabellida</taxon>
        <taxon>Siboglinidae</taxon>
        <taxon>Ridgeia</taxon>
    </lineage>
</organism>
<protein>
    <submittedName>
        <fullName evidence="1">Uncharacterized protein</fullName>
    </submittedName>
</protein>
<dbReference type="Proteomes" id="UP001209878">
    <property type="component" value="Unassembled WGS sequence"/>
</dbReference>
<evidence type="ECO:0000313" key="2">
    <source>
        <dbReference type="Proteomes" id="UP001209878"/>
    </source>
</evidence>
<keyword evidence="2" id="KW-1185">Reference proteome</keyword>
<sequence length="40" mass="4426">MFVDHTVVGHGAPHELSHLLSTSVVYDVLLRQHKCSKVKG</sequence>
<accession>A0AAD9P8P1</accession>
<reference evidence="1" key="1">
    <citation type="journal article" date="2023" name="Mol. Biol. Evol.">
        <title>Third-Generation Sequencing Reveals the Adaptive Role of the Epigenome in Three Deep-Sea Polychaetes.</title>
        <authorList>
            <person name="Perez M."/>
            <person name="Aroh O."/>
            <person name="Sun Y."/>
            <person name="Lan Y."/>
            <person name="Juniper S.K."/>
            <person name="Young C.R."/>
            <person name="Angers B."/>
            <person name="Qian P.Y."/>
        </authorList>
    </citation>
    <scope>NUCLEOTIDE SEQUENCE</scope>
    <source>
        <strain evidence="1">R07B-5</strain>
    </source>
</reference>